<comment type="subcellular location">
    <subcellularLocation>
        <location evidence="1">Nucleus</location>
    </subcellularLocation>
</comment>
<dbReference type="SUPFAM" id="SSF57667">
    <property type="entry name" value="beta-beta-alpha zinc fingers"/>
    <property type="match status" value="1"/>
</dbReference>
<dbReference type="SMART" id="SM00355">
    <property type="entry name" value="ZnF_C2H2"/>
    <property type="match status" value="3"/>
</dbReference>
<feature type="compositionally biased region" description="Basic and acidic residues" evidence="11">
    <location>
        <begin position="14"/>
        <end position="28"/>
    </location>
</feature>
<evidence type="ECO:0000313" key="14">
    <source>
        <dbReference type="Proteomes" id="UP000494040"/>
    </source>
</evidence>
<dbReference type="Proteomes" id="UP000494040">
    <property type="component" value="Unassembled WGS sequence"/>
</dbReference>
<dbReference type="Gene3D" id="3.30.160.60">
    <property type="entry name" value="Classic Zinc Finger"/>
    <property type="match status" value="1"/>
</dbReference>
<organism evidence="13 14">
    <name type="scientific">Cimex lectularius</name>
    <name type="common">Bed bug</name>
    <name type="synonym">Acanthia lectularia</name>
    <dbReference type="NCBI Taxonomy" id="79782"/>
    <lineage>
        <taxon>Eukaryota</taxon>
        <taxon>Metazoa</taxon>
        <taxon>Ecdysozoa</taxon>
        <taxon>Arthropoda</taxon>
        <taxon>Hexapoda</taxon>
        <taxon>Insecta</taxon>
        <taxon>Pterygota</taxon>
        <taxon>Neoptera</taxon>
        <taxon>Paraneoptera</taxon>
        <taxon>Hemiptera</taxon>
        <taxon>Heteroptera</taxon>
        <taxon>Panheteroptera</taxon>
        <taxon>Cimicomorpha</taxon>
        <taxon>Cimicidae</taxon>
        <taxon>Cimex</taxon>
    </lineage>
</organism>
<evidence type="ECO:0000256" key="10">
    <source>
        <dbReference type="PROSITE-ProRule" id="PRU00042"/>
    </source>
</evidence>
<accession>A0A8I6S2Q5</accession>
<keyword evidence="8" id="KW-0804">Transcription</keyword>
<reference evidence="13" key="1">
    <citation type="submission" date="2022-01" db="UniProtKB">
        <authorList>
            <consortium name="EnsemblMetazoa"/>
        </authorList>
    </citation>
    <scope>IDENTIFICATION</scope>
</reference>
<evidence type="ECO:0000256" key="9">
    <source>
        <dbReference type="ARBA" id="ARBA00023242"/>
    </source>
</evidence>
<dbReference type="OrthoDB" id="6593103at2759"/>
<evidence type="ECO:0000256" key="11">
    <source>
        <dbReference type="SAM" id="MobiDB-lite"/>
    </source>
</evidence>
<proteinExistence type="inferred from homology"/>
<dbReference type="FunFam" id="3.30.160.60:FF:000017">
    <property type="entry name" value="zinc finger protein 62 homolog"/>
    <property type="match status" value="1"/>
</dbReference>
<dbReference type="InterPro" id="IPR013087">
    <property type="entry name" value="Znf_C2H2_type"/>
</dbReference>
<feature type="domain" description="C2H2-type" evidence="12">
    <location>
        <begin position="231"/>
        <end position="259"/>
    </location>
</feature>
<dbReference type="PROSITE" id="PS50157">
    <property type="entry name" value="ZINC_FINGER_C2H2_2"/>
    <property type="match status" value="3"/>
</dbReference>
<evidence type="ECO:0000256" key="2">
    <source>
        <dbReference type="ARBA" id="ARBA00006991"/>
    </source>
</evidence>
<evidence type="ECO:0000256" key="6">
    <source>
        <dbReference type="ARBA" id="ARBA00022833"/>
    </source>
</evidence>
<keyword evidence="7" id="KW-0805">Transcription regulation</keyword>
<dbReference type="PANTHER" id="PTHR23235:SF120">
    <property type="entry name" value="KRUPPEL-LIKE FACTOR 15"/>
    <property type="match status" value="1"/>
</dbReference>
<keyword evidence="5 10" id="KW-0863">Zinc-finger</keyword>
<dbReference type="GO" id="GO:0008270">
    <property type="term" value="F:zinc ion binding"/>
    <property type="evidence" value="ECO:0007669"/>
    <property type="project" value="UniProtKB-KW"/>
</dbReference>
<keyword evidence="9" id="KW-0539">Nucleus</keyword>
<dbReference type="GO" id="GO:0005634">
    <property type="term" value="C:nucleus"/>
    <property type="evidence" value="ECO:0007669"/>
    <property type="project" value="UniProtKB-SubCell"/>
</dbReference>
<dbReference type="GO" id="GO:0000981">
    <property type="term" value="F:DNA-binding transcription factor activity, RNA polymerase II-specific"/>
    <property type="evidence" value="ECO:0007669"/>
    <property type="project" value="TreeGrafter"/>
</dbReference>
<feature type="compositionally biased region" description="Acidic residues" evidence="11">
    <location>
        <begin position="122"/>
        <end position="134"/>
    </location>
</feature>
<evidence type="ECO:0000256" key="5">
    <source>
        <dbReference type="ARBA" id="ARBA00022771"/>
    </source>
</evidence>
<evidence type="ECO:0000256" key="7">
    <source>
        <dbReference type="ARBA" id="ARBA00023015"/>
    </source>
</evidence>
<evidence type="ECO:0000259" key="12">
    <source>
        <dbReference type="PROSITE" id="PS50157"/>
    </source>
</evidence>
<feature type="region of interest" description="Disordered" evidence="11">
    <location>
        <begin position="122"/>
        <end position="141"/>
    </location>
</feature>
<feature type="domain" description="C2H2-type" evidence="12">
    <location>
        <begin position="204"/>
        <end position="231"/>
    </location>
</feature>
<dbReference type="PANTHER" id="PTHR23235">
    <property type="entry name" value="KRUEPPEL-LIKE TRANSCRIPTION FACTOR"/>
    <property type="match status" value="1"/>
</dbReference>
<protein>
    <recommendedName>
        <fullName evidence="12">C2H2-type domain-containing protein</fullName>
    </recommendedName>
</protein>
<keyword evidence="4" id="KW-0677">Repeat</keyword>
<evidence type="ECO:0000313" key="13">
    <source>
        <dbReference type="EnsemblMetazoa" id="XP_014256052.1"/>
    </source>
</evidence>
<evidence type="ECO:0000256" key="1">
    <source>
        <dbReference type="ARBA" id="ARBA00004123"/>
    </source>
</evidence>
<name>A0A8I6S2Q5_CIMLE</name>
<dbReference type="PROSITE" id="PS00028">
    <property type="entry name" value="ZINC_FINGER_C2H2_1"/>
    <property type="match status" value="3"/>
</dbReference>
<keyword evidence="6" id="KW-0862">Zinc</keyword>
<keyword evidence="3" id="KW-0479">Metal-binding</keyword>
<evidence type="ECO:0000256" key="8">
    <source>
        <dbReference type="ARBA" id="ARBA00023163"/>
    </source>
</evidence>
<dbReference type="EnsemblMetazoa" id="XM_014400566.2">
    <property type="protein sequence ID" value="XP_014256052.1"/>
    <property type="gene ID" value="LOC106670338"/>
</dbReference>
<dbReference type="AlphaFoldDB" id="A0A8I6S2Q5"/>
<dbReference type="InterPro" id="IPR036236">
    <property type="entry name" value="Znf_C2H2_sf"/>
</dbReference>
<dbReference type="KEGG" id="clec:106670338"/>
<gene>
    <name evidence="13" type="primary">106670338</name>
</gene>
<dbReference type="Pfam" id="PF00096">
    <property type="entry name" value="zf-C2H2"/>
    <property type="match status" value="2"/>
</dbReference>
<evidence type="ECO:0000256" key="3">
    <source>
        <dbReference type="ARBA" id="ARBA00022723"/>
    </source>
</evidence>
<feature type="domain" description="C2H2-type" evidence="12">
    <location>
        <begin position="142"/>
        <end position="169"/>
    </location>
</feature>
<evidence type="ECO:0000256" key="4">
    <source>
        <dbReference type="ARBA" id="ARBA00022737"/>
    </source>
</evidence>
<sequence length="263" mass="29536">MLASQFLNVIIEEKTENKVQGNEDRPKNDDDDDDANNNILSNFSFKTNLPSVLLSECTIELCSQAEKKKIPELRFEASLSPSKKPRFNHLDVDILPYTVKEANSKEDNNIEELLQGVEAVYSDDEDSNEEDEDSNSGSSEGSRCPYCGRVFYRNCSLALHLKWHCSKAPKPHLAQPEVTLQLHPKNTAANDVAASVAPAQIRAYKCEVCGKSYAHKSVLKKHSVVHTGERLKCSLCSIEFTQRSSLLRHCKRIHKMGTEQTDV</sequence>
<feature type="region of interest" description="Disordered" evidence="11">
    <location>
        <begin position="14"/>
        <end position="36"/>
    </location>
</feature>
<comment type="similarity">
    <text evidence="2">Belongs to the krueppel C2H2-type zinc-finger protein family.</text>
</comment>
<dbReference type="GO" id="GO:0000978">
    <property type="term" value="F:RNA polymerase II cis-regulatory region sequence-specific DNA binding"/>
    <property type="evidence" value="ECO:0007669"/>
    <property type="project" value="TreeGrafter"/>
</dbReference>
<keyword evidence="14" id="KW-1185">Reference proteome</keyword>